<feature type="signal peptide" evidence="1">
    <location>
        <begin position="1"/>
        <end position="39"/>
    </location>
</feature>
<evidence type="ECO:0000259" key="2">
    <source>
        <dbReference type="Pfam" id="PF04389"/>
    </source>
</evidence>
<comment type="caution">
    <text evidence="3">The sequence shown here is derived from an EMBL/GenBank/DDBJ whole genome shotgun (WGS) entry which is preliminary data.</text>
</comment>
<feature type="chain" id="PRO_5031495977" description="Peptidase M28 domain-containing protein" evidence="1">
    <location>
        <begin position="40"/>
        <end position="452"/>
    </location>
</feature>
<keyword evidence="4" id="KW-1185">Reference proteome</keyword>
<proteinExistence type="predicted"/>
<dbReference type="Gene3D" id="3.40.630.10">
    <property type="entry name" value="Zn peptidases"/>
    <property type="match status" value="1"/>
</dbReference>
<gene>
    <name evidence="3" type="ORF">FHS94_003640</name>
</gene>
<keyword evidence="1" id="KW-0732">Signal</keyword>
<dbReference type="AlphaFoldDB" id="A0A7W9EXP1"/>
<dbReference type="InterPro" id="IPR007484">
    <property type="entry name" value="Peptidase_M28"/>
</dbReference>
<name>A0A7W9EXP1_9SPHN</name>
<protein>
    <recommendedName>
        <fullName evidence="2">Peptidase M28 domain-containing protein</fullName>
    </recommendedName>
</protein>
<evidence type="ECO:0000313" key="4">
    <source>
        <dbReference type="Proteomes" id="UP000546200"/>
    </source>
</evidence>
<dbReference type="PANTHER" id="PTHR12147:SF26">
    <property type="entry name" value="PEPTIDASE M28 DOMAIN-CONTAINING PROTEIN"/>
    <property type="match status" value="1"/>
</dbReference>
<reference evidence="3 4" key="1">
    <citation type="submission" date="2020-08" db="EMBL/GenBank/DDBJ databases">
        <title>Genomic Encyclopedia of Type Strains, Phase IV (KMG-IV): sequencing the most valuable type-strain genomes for metagenomic binning, comparative biology and taxonomic classification.</title>
        <authorList>
            <person name="Goeker M."/>
        </authorList>
    </citation>
    <scope>NUCLEOTIDE SEQUENCE [LARGE SCALE GENOMIC DNA]</scope>
    <source>
        <strain evidence="3 4">DSM 100044</strain>
    </source>
</reference>
<accession>A0A7W9EXP1</accession>
<feature type="domain" description="Peptidase M28" evidence="2">
    <location>
        <begin position="117"/>
        <end position="310"/>
    </location>
</feature>
<sequence length="452" mass="48283">MRRQTYHSDLPSIAPQPRSHLTLLAAAVLMLPSAASAQAGPDPARLKANVEKLVSFGTRHTLSDPNNPKRGIGAARRWFGDEMKRTGRSCGNCLQVTTIERVFTNERVPKGGNVVDVLAIQPGSEPNRVVIIQGHIDSRVTDVMNTTSDAPGANDDASGVSVVLEAARLLAGKKFKATIVYAALSGEEQGLLGAQLLADTVKQRGWTISAVLNNDIVGNTMGQNGQRVADRVRVFSEGIRAIEDQPGQLNRRAIGGEDDGPSRALAKAVDKVAGAIPGGIDVMVVRRPDRFGRGGDHEPFLKLGYPAVRFSVGIENYTQQHQDLRTDGGIEYGDTVDKMDFPYLAKVAAINVATLSRLAAAPAAPATVSLNGALSADTTGSWAAVPGASGYRVRWRRNDKQDWTDQRDLPAAATEVLLKDVIVDDNFIGVSALSADGAESLVTFGERAPRRR</sequence>
<dbReference type="Pfam" id="PF04389">
    <property type="entry name" value="Peptidase_M28"/>
    <property type="match status" value="1"/>
</dbReference>
<dbReference type="EMBL" id="JACIJK010000014">
    <property type="protein sequence ID" value="MBB5716768.1"/>
    <property type="molecule type" value="Genomic_DNA"/>
</dbReference>
<dbReference type="PANTHER" id="PTHR12147">
    <property type="entry name" value="METALLOPEPTIDASE M28 FAMILY MEMBER"/>
    <property type="match status" value="1"/>
</dbReference>
<dbReference type="SUPFAM" id="SSF53187">
    <property type="entry name" value="Zn-dependent exopeptidases"/>
    <property type="match status" value="1"/>
</dbReference>
<organism evidence="3 4">
    <name type="scientific">Sphingomonas aerophila</name>
    <dbReference type="NCBI Taxonomy" id="1344948"/>
    <lineage>
        <taxon>Bacteria</taxon>
        <taxon>Pseudomonadati</taxon>
        <taxon>Pseudomonadota</taxon>
        <taxon>Alphaproteobacteria</taxon>
        <taxon>Sphingomonadales</taxon>
        <taxon>Sphingomonadaceae</taxon>
        <taxon>Sphingomonas</taxon>
    </lineage>
</organism>
<dbReference type="InterPro" id="IPR045175">
    <property type="entry name" value="M28_fam"/>
</dbReference>
<evidence type="ECO:0000256" key="1">
    <source>
        <dbReference type="SAM" id="SignalP"/>
    </source>
</evidence>
<evidence type="ECO:0000313" key="3">
    <source>
        <dbReference type="EMBL" id="MBB5716768.1"/>
    </source>
</evidence>
<dbReference type="Proteomes" id="UP000546200">
    <property type="component" value="Unassembled WGS sequence"/>
</dbReference>
<dbReference type="GO" id="GO:0006508">
    <property type="term" value="P:proteolysis"/>
    <property type="evidence" value="ECO:0007669"/>
    <property type="project" value="InterPro"/>
</dbReference>
<dbReference type="GO" id="GO:0008235">
    <property type="term" value="F:metalloexopeptidase activity"/>
    <property type="evidence" value="ECO:0007669"/>
    <property type="project" value="InterPro"/>
</dbReference>